<keyword evidence="2" id="KW-0238">DNA-binding</keyword>
<evidence type="ECO:0000256" key="1">
    <source>
        <dbReference type="ARBA" id="ARBA00005560"/>
    </source>
</evidence>
<name>A0A6C0HNZ5_9ZZZZ</name>
<proteinExistence type="inferred from homology"/>
<dbReference type="AlphaFoldDB" id="A0A6C0HNZ5"/>
<keyword evidence="3" id="KW-0804">Transcription</keyword>
<organism evidence="4">
    <name type="scientific">viral metagenome</name>
    <dbReference type="NCBI Taxonomy" id="1070528"/>
    <lineage>
        <taxon>unclassified sequences</taxon>
        <taxon>metagenomes</taxon>
        <taxon>organismal metagenomes</taxon>
    </lineage>
</organism>
<dbReference type="SUPFAM" id="SSF55945">
    <property type="entry name" value="TATA-box binding protein-like"/>
    <property type="match status" value="1"/>
</dbReference>
<evidence type="ECO:0000313" key="4">
    <source>
        <dbReference type="EMBL" id="QHT81673.1"/>
    </source>
</evidence>
<dbReference type="InterPro" id="IPR000814">
    <property type="entry name" value="TBP"/>
</dbReference>
<sequence>MSNANTTEFKATELAISTCTIITDINGEINLPYFTRFVSVYDQLHSELEHKSGGIYNIEYYGNLTRGDTSIDKTKDEFSNQATIKFKYWGFRHINIKLFMNGKLQMTGLKSKDESEKVSQLIINLINKLQVQLTTCDGFIADCNTKTHDFQIAVNPVTRKVYYYRYNYERYLNVYSDDARSYKSNDEDDIPEPSADLDITSHIEDAPAPTPEPAPSADLDTHTSLEITPPLTSIPVTGSRYYRKYRSVVTYLAEKIAITPYIDNISQEQLNALNNAKWSCDTQILKTVKKLDSIKAEFIKDFNNLLSIAKNITDIKQGIEQIICNYNDFRSPAMDKIITIIQKNIALDNTLILADIKTQLNELFKEYKSTFDKKVNRLYNIRNADVEICKNIELYLFNSQNSHTTNTTNIPTPKLFNLPESLDINKLLQLPNYYVSNINIVLINSDYLINSNLNLKKVSKLLKKVGLFNSYEPDDYPGVLTRYYYNATSSAQAGICNCSIHCSTKDKKSICTKITVSIFRPGSIIITGARDINQLKIVYKFIYNIIKDNIDHIRGIENDDDQKQVALMNNEFRKISRKPRLFYIKKHDIVNYPTNLSLFD</sequence>
<dbReference type="InterPro" id="IPR012295">
    <property type="entry name" value="TBP_dom_sf"/>
</dbReference>
<evidence type="ECO:0000256" key="3">
    <source>
        <dbReference type="ARBA" id="ARBA00023163"/>
    </source>
</evidence>
<dbReference type="EMBL" id="MN739987">
    <property type="protein sequence ID" value="QHT81673.1"/>
    <property type="molecule type" value="Genomic_DNA"/>
</dbReference>
<accession>A0A6C0HNZ5</accession>
<protein>
    <submittedName>
        <fullName evidence="4">Uncharacterized protein</fullName>
    </submittedName>
</protein>
<dbReference type="GO" id="GO:0003677">
    <property type="term" value="F:DNA binding"/>
    <property type="evidence" value="ECO:0007669"/>
    <property type="project" value="UniProtKB-KW"/>
</dbReference>
<evidence type="ECO:0000256" key="2">
    <source>
        <dbReference type="ARBA" id="ARBA00023125"/>
    </source>
</evidence>
<dbReference type="GO" id="GO:0006352">
    <property type="term" value="P:DNA-templated transcription initiation"/>
    <property type="evidence" value="ECO:0007669"/>
    <property type="project" value="InterPro"/>
</dbReference>
<comment type="similarity">
    <text evidence="1">Belongs to the TBP family.</text>
</comment>
<reference evidence="4" key="1">
    <citation type="journal article" date="2020" name="Nature">
        <title>Giant virus diversity and host interactions through global metagenomics.</title>
        <authorList>
            <person name="Schulz F."/>
            <person name="Roux S."/>
            <person name="Paez-Espino D."/>
            <person name="Jungbluth S."/>
            <person name="Walsh D.A."/>
            <person name="Denef V.J."/>
            <person name="McMahon K.D."/>
            <person name="Konstantinidis K.T."/>
            <person name="Eloe-Fadrosh E.A."/>
            <person name="Kyrpides N.C."/>
            <person name="Woyke T."/>
        </authorList>
    </citation>
    <scope>NUCLEOTIDE SEQUENCE</scope>
    <source>
        <strain evidence="4">GVMAG-M-3300023184-13</strain>
    </source>
</reference>
<dbReference type="Pfam" id="PF00352">
    <property type="entry name" value="TBP"/>
    <property type="match status" value="1"/>
</dbReference>
<dbReference type="Gene3D" id="3.30.310.10">
    <property type="entry name" value="TATA-Binding Protein"/>
    <property type="match status" value="1"/>
</dbReference>